<reference evidence="2 3" key="1">
    <citation type="submission" date="2012-08" db="EMBL/GenBank/DDBJ databases">
        <title>The genome of cave-isolated P. fluorescens strain R124 demonstrates phenotypic adaptation to the mineral environment.</title>
        <authorList>
            <person name="Barton M.D."/>
            <person name="Petronio M."/>
            <person name="Giarrizzo J.G."/>
            <person name="Bowling B.V."/>
            <person name="Barton H.A."/>
        </authorList>
    </citation>
    <scope>NUCLEOTIDE SEQUENCE [LARGE SCALE GENOMIC DNA]</scope>
    <source>
        <strain evidence="2 3">R124</strain>
    </source>
</reference>
<dbReference type="InterPro" id="IPR003615">
    <property type="entry name" value="HNH_nuc"/>
</dbReference>
<evidence type="ECO:0000313" key="2">
    <source>
        <dbReference type="EMBL" id="EJZ58176.1"/>
    </source>
</evidence>
<accession>A0A7U9CT91</accession>
<dbReference type="AlphaFoldDB" id="A0A7U9CT91"/>
<feature type="domain" description="HNH" evidence="1">
    <location>
        <begin position="92"/>
        <end position="130"/>
    </location>
</feature>
<dbReference type="GO" id="GO:0003676">
    <property type="term" value="F:nucleic acid binding"/>
    <property type="evidence" value="ECO:0007669"/>
    <property type="project" value="InterPro"/>
</dbReference>
<dbReference type="GO" id="GO:0004519">
    <property type="term" value="F:endonuclease activity"/>
    <property type="evidence" value="ECO:0007669"/>
    <property type="project" value="InterPro"/>
</dbReference>
<proteinExistence type="predicted"/>
<organism evidence="2 3">
    <name type="scientific">Pseudomonas fluorescens R124</name>
    <dbReference type="NCBI Taxonomy" id="743713"/>
    <lineage>
        <taxon>Bacteria</taxon>
        <taxon>Pseudomonadati</taxon>
        <taxon>Pseudomonadota</taxon>
        <taxon>Gammaproteobacteria</taxon>
        <taxon>Pseudomonadales</taxon>
        <taxon>Pseudomonadaceae</taxon>
        <taxon>Pseudomonas</taxon>
    </lineage>
</organism>
<dbReference type="Gene3D" id="1.10.30.50">
    <property type="match status" value="1"/>
</dbReference>
<evidence type="ECO:0000259" key="1">
    <source>
        <dbReference type="Pfam" id="PF01844"/>
    </source>
</evidence>
<dbReference type="CDD" id="cd00085">
    <property type="entry name" value="HNHc"/>
    <property type="match status" value="1"/>
</dbReference>
<dbReference type="InterPro" id="IPR002711">
    <property type="entry name" value="HNH"/>
</dbReference>
<gene>
    <name evidence="2" type="ORF">I1A_002503</name>
</gene>
<name>A0A7U9CT91_PSEFL</name>
<evidence type="ECO:0000313" key="3">
    <source>
        <dbReference type="Proteomes" id="UP000006045"/>
    </source>
</evidence>
<dbReference type="RefSeq" id="WP_003224709.1">
    <property type="nucleotide sequence ID" value="NZ_CM001561.1"/>
</dbReference>
<dbReference type="EMBL" id="CM001561">
    <property type="protein sequence ID" value="EJZ58176.1"/>
    <property type="molecule type" value="Genomic_DNA"/>
</dbReference>
<dbReference type="Pfam" id="PF01844">
    <property type="entry name" value="HNH"/>
    <property type="match status" value="1"/>
</dbReference>
<dbReference type="Proteomes" id="UP000006045">
    <property type="component" value="Chromosome"/>
</dbReference>
<dbReference type="OrthoDB" id="9816185at2"/>
<sequence>MESLAHMVVTDDWQLIAHRSTKETVADLIDLYDRLNDCYSTYEACISAYTTCPAASTLLSEKSVLIDFYDSPPTELGKLLRDRRNEHALDCCPYCGSPKKPNELDHFIPKSDWPEFSIYPNNLVPQCNDCASIKWKHYYCNQTHAAFFIHPIYTDLLPKVFFSVDINFIDDITPPTFTPEFALESISPQDKARIEKHLTKLQIPERFARYCSDQFISWKNLRRRSSFTIQSAMTQRITERSPDGVSAQDWETAFCIAVLANSAVIDFFNRIQCQAKPINAPAARVALNV</sequence>
<dbReference type="GO" id="GO:0008270">
    <property type="term" value="F:zinc ion binding"/>
    <property type="evidence" value="ECO:0007669"/>
    <property type="project" value="InterPro"/>
</dbReference>
<protein>
    <recommendedName>
        <fullName evidence="1">HNH domain-containing protein</fullName>
    </recommendedName>
</protein>